<proteinExistence type="predicted"/>
<reference evidence="1" key="2">
    <citation type="journal article" date="2015" name="Data Brief">
        <title>Shoot transcriptome of the giant reed, Arundo donax.</title>
        <authorList>
            <person name="Barrero R.A."/>
            <person name="Guerrero F.D."/>
            <person name="Moolhuijzen P."/>
            <person name="Goolsby J.A."/>
            <person name="Tidwell J."/>
            <person name="Bellgard S.E."/>
            <person name="Bellgard M.I."/>
        </authorList>
    </citation>
    <scope>NUCLEOTIDE SEQUENCE</scope>
    <source>
        <tissue evidence="1">Shoot tissue taken approximately 20 cm above the soil surface</tissue>
    </source>
</reference>
<protein>
    <submittedName>
        <fullName evidence="1">Uncharacterized protein</fullName>
    </submittedName>
</protein>
<sequence length="10" mass="1101">MVDLPGMKPN</sequence>
<accession>A0A0A9F6T2</accession>
<reference evidence="1" key="1">
    <citation type="submission" date="2014-09" db="EMBL/GenBank/DDBJ databases">
        <authorList>
            <person name="Magalhaes I.L.F."/>
            <person name="Oliveira U."/>
            <person name="Santos F.R."/>
            <person name="Vidigal T.H.D.A."/>
            <person name="Brescovit A.D."/>
            <person name="Santos A.J."/>
        </authorList>
    </citation>
    <scope>NUCLEOTIDE SEQUENCE</scope>
    <source>
        <tissue evidence="1">Shoot tissue taken approximately 20 cm above the soil surface</tissue>
    </source>
</reference>
<organism evidence="1">
    <name type="scientific">Arundo donax</name>
    <name type="common">Giant reed</name>
    <name type="synonym">Donax arundinaceus</name>
    <dbReference type="NCBI Taxonomy" id="35708"/>
    <lineage>
        <taxon>Eukaryota</taxon>
        <taxon>Viridiplantae</taxon>
        <taxon>Streptophyta</taxon>
        <taxon>Embryophyta</taxon>
        <taxon>Tracheophyta</taxon>
        <taxon>Spermatophyta</taxon>
        <taxon>Magnoliopsida</taxon>
        <taxon>Liliopsida</taxon>
        <taxon>Poales</taxon>
        <taxon>Poaceae</taxon>
        <taxon>PACMAD clade</taxon>
        <taxon>Arundinoideae</taxon>
        <taxon>Arundineae</taxon>
        <taxon>Arundo</taxon>
    </lineage>
</organism>
<name>A0A0A9F6T2_ARUDO</name>
<evidence type="ECO:0000313" key="1">
    <source>
        <dbReference type="EMBL" id="JAE08042.1"/>
    </source>
</evidence>
<dbReference type="EMBL" id="GBRH01189854">
    <property type="protein sequence ID" value="JAE08042.1"/>
    <property type="molecule type" value="Transcribed_RNA"/>
</dbReference>